<organism evidence="3 4">
    <name type="scientific">Phoenicibacter congonensis</name>
    <dbReference type="NCBI Taxonomy" id="1944646"/>
    <lineage>
        <taxon>Bacteria</taxon>
        <taxon>Bacillati</taxon>
        <taxon>Actinomycetota</taxon>
        <taxon>Coriobacteriia</taxon>
        <taxon>Eggerthellales</taxon>
        <taxon>Eggerthellaceae</taxon>
        <taxon>Phoenicibacter</taxon>
    </lineage>
</organism>
<comment type="caution">
    <text evidence="3">The sequence shown here is derived from an EMBL/GenBank/DDBJ whole genome shotgun (WGS) entry which is preliminary data.</text>
</comment>
<protein>
    <submittedName>
        <fullName evidence="3">FHA domain-containing protein</fullName>
    </submittedName>
</protein>
<dbReference type="SUPFAM" id="SSF49879">
    <property type="entry name" value="SMAD/FHA domain"/>
    <property type="match status" value="1"/>
</dbReference>
<dbReference type="SMART" id="SM00240">
    <property type="entry name" value="FHA"/>
    <property type="match status" value="1"/>
</dbReference>
<keyword evidence="4" id="KW-1185">Reference proteome</keyword>
<evidence type="ECO:0000313" key="4">
    <source>
        <dbReference type="Proteomes" id="UP001168575"/>
    </source>
</evidence>
<evidence type="ECO:0000313" key="3">
    <source>
        <dbReference type="EMBL" id="MDO4842272.1"/>
    </source>
</evidence>
<accession>A0AA43RI77</accession>
<dbReference type="PANTHER" id="PTHR46210:SF1">
    <property type="entry name" value="FHA DOMAIN-CONTAINING PROTEIN"/>
    <property type="match status" value="1"/>
</dbReference>
<keyword evidence="1" id="KW-0597">Phosphoprotein</keyword>
<evidence type="ECO:0000259" key="2">
    <source>
        <dbReference type="PROSITE" id="PS50006"/>
    </source>
</evidence>
<reference evidence="3" key="1">
    <citation type="submission" date="2023-07" db="EMBL/GenBank/DDBJ databases">
        <title>Between Cages and Wild: Unraveling the Impact of Captivity on Animal Microbiomes and Antimicrobial Resistance.</title>
        <authorList>
            <person name="Schmartz G.P."/>
            <person name="Rehner J."/>
            <person name="Schuff M.J."/>
            <person name="Becker S.L."/>
            <person name="Kravczyk M."/>
            <person name="Gurevich A."/>
            <person name="Francke R."/>
            <person name="Mueller R."/>
            <person name="Keller V."/>
            <person name="Keller A."/>
        </authorList>
    </citation>
    <scope>NUCLEOTIDE SEQUENCE</scope>
    <source>
        <strain evidence="3">S12M_St_49</strain>
    </source>
</reference>
<dbReference type="EMBL" id="JAUMVS010000130">
    <property type="protein sequence ID" value="MDO4842272.1"/>
    <property type="molecule type" value="Genomic_DNA"/>
</dbReference>
<dbReference type="Proteomes" id="UP001168575">
    <property type="component" value="Unassembled WGS sequence"/>
</dbReference>
<name>A0AA43RI77_9ACTN</name>
<sequence>MTTKCPVCDSEIQDGIESCPTCGFRLSGSTQQFKPVQIENAPAAPAAAIPEVATKTACIVVLSGITKGSKYELGRGPEPTTIGRDPKRNIFLNDMTVSRAHASIMFEQGEWIIRDEGSFNGVWVNNKSVETKVLQNNDIIQLGNFLLEFHCYVK</sequence>
<proteinExistence type="predicted"/>
<dbReference type="InterPro" id="IPR008984">
    <property type="entry name" value="SMAD_FHA_dom_sf"/>
</dbReference>
<dbReference type="Gene3D" id="2.60.200.20">
    <property type="match status" value="1"/>
</dbReference>
<dbReference type="PROSITE" id="PS50006">
    <property type="entry name" value="FHA_DOMAIN"/>
    <property type="match status" value="1"/>
</dbReference>
<dbReference type="InterPro" id="IPR000253">
    <property type="entry name" value="FHA_dom"/>
</dbReference>
<gene>
    <name evidence="3" type="ORF">Q3982_06310</name>
</gene>
<dbReference type="Pfam" id="PF00498">
    <property type="entry name" value="FHA"/>
    <property type="match status" value="1"/>
</dbReference>
<dbReference type="PANTHER" id="PTHR46210">
    <property type="entry name" value="FHA DOMAIN-CONTAINING PROTEIN"/>
    <property type="match status" value="1"/>
</dbReference>
<feature type="domain" description="FHA" evidence="2">
    <location>
        <begin position="80"/>
        <end position="129"/>
    </location>
</feature>
<evidence type="ECO:0000256" key="1">
    <source>
        <dbReference type="ARBA" id="ARBA00022553"/>
    </source>
</evidence>
<dbReference type="AlphaFoldDB" id="A0AA43RI77"/>
<dbReference type="CDD" id="cd00060">
    <property type="entry name" value="FHA"/>
    <property type="match status" value="1"/>
</dbReference>